<evidence type="ECO:0000256" key="1">
    <source>
        <dbReference type="ARBA" id="ARBA00004123"/>
    </source>
</evidence>
<feature type="domain" description="Myb-like" evidence="4">
    <location>
        <begin position="87"/>
        <end position="139"/>
    </location>
</feature>
<evidence type="ECO:0000313" key="7">
    <source>
        <dbReference type="EMBL" id="KAJ7953247.1"/>
    </source>
</evidence>
<comment type="caution">
    <text evidence="7">The sequence shown here is derived from an EMBL/GenBank/DDBJ whole genome shotgun (WGS) entry which is preliminary data.</text>
</comment>
<dbReference type="PANTHER" id="PTHR44042:SF54">
    <property type="entry name" value="MYB-LIKE DNA-BINDING DOMAIN, SHAQKYF CLASS PROTEIN"/>
    <property type="match status" value="1"/>
</dbReference>
<evidence type="ECO:0000259" key="6">
    <source>
        <dbReference type="PROSITE" id="PS51294"/>
    </source>
</evidence>
<protein>
    <submittedName>
        <fullName evidence="7">Transcription factor</fullName>
    </submittedName>
</protein>
<dbReference type="InterPro" id="IPR017884">
    <property type="entry name" value="SANT_dom"/>
</dbReference>
<feature type="region of interest" description="Disordered" evidence="3">
    <location>
        <begin position="1"/>
        <end position="94"/>
    </location>
</feature>
<keyword evidence="2" id="KW-0539">Nucleus</keyword>
<feature type="domain" description="SANT" evidence="5">
    <location>
        <begin position="90"/>
        <end position="143"/>
    </location>
</feature>
<dbReference type="CDD" id="cd00167">
    <property type="entry name" value="SANT"/>
    <property type="match status" value="1"/>
</dbReference>
<dbReference type="SMART" id="SM00717">
    <property type="entry name" value="SANT"/>
    <property type="match status" value="1"/>
</dbReference>
<dbReference type="Gene3D" id="1.10.10.60">
    <property type="entry name" value="Homeodomain-like"/>
    <property type="match status" value="1"/>
</dbReference>
<evidence type="ECO:0000313" key="8">
    <source>
        <dbReference type="Proteomes" id="UP001163823"/>
    </source>
</evidence>
<evidence type="ECO:0000256" key="2">
    <source>
        <dbReference type="ARBA" id="ARBA00023242"/>
    </source>
</evidence>
<dbReference type="PROSITE" id="PS50090">
    <property type="entry name" value="MYB_LIKE"/>
    <property type="match status" value="1"/>
</dbReference>
<dbReference type="Proteomes" id="UP001163823">
    <property type="component" value="Chromosome 10"/>
</dbReference>
<feature type="compositionally biased region" description="Low complexity" evidence="3">
    <location>
        <begin position="29"/>
        <end position="38"/>
    </location>
</feature>
<dbReference type="PROSITE" id="PS51294">
    <property type="entry name" value="HTH_MYB"/>
    <property type="match status" value="1"/>
</dbReference>
<dbReference type="SUPFAM" id="SSF46689">
    <property type="entry name" value="Homeodomain-like"/>
    <property type="match status" value="1"/>
</dbReference>
<feature type="region of interest" description="Disordered" evidence="3">
    <location>
        <begin position="159"/>
        <end position="195"/>
    </location>
</feature>
<feature type="compositionally biased region" description="Polar residues" evidence="3">
    <location>
        <begin position="11"/>
        <end position="28"/>
    </location>
</feature>
<dbReference type="InterPro" id="IPR009057">
    <property type="entry name" value="Homeodomain-like_sf"/>
</dbReference>
<comment type="subcellular location">
    <subcellularLocation>
        <location evidence="1">Nucleus</location>
    </subcellularLocation>
</comment>
<feature type="compositionally biased region" description="Low complexity" evidence="3">
    <location>
        <begin position="163"/>
        <end position="177"/>
    </location>
</feature>
<proteinExistence type="predicted"/>
<reference evidence="7" key="1">
    <citation type="journal article" date="2023" name="Science">
        <title>Elucidation of the pathway for biosynthesis of saponin adjuvants from the soapbark tree.</title>
        <authorList>
            <person name="Reed J."/>
            <person name="Orme A."/>
            <person name="El-Demerdash A."/>
            <person name="Owen C."/>
            <person name="Martin L.B.B."/>
            <person name="Misra R.C."/>
            <person name="Kikuchi S."/>
            <person name="Rejzek M."/>
            <person name="Martin A.C."/>
            <person name="Harkess A."/>
            <person name="Leebens-Mack J."/>
            <person name="Louveau T."/>
            <person name="Stephenson M.J."/>
            <person name="Osbourn A."/>
        </authorList>
    </citation>
    <scope>NUCLEOTIDE SEQUENCE</scope>
    <source>
        <strain evidence="7">S10</strain>
    </source>
</reference>
<feature type="compositionally biased region" description="Polar residues" evidence="3">
    <location>
        <begin position="73"/>
        <end position="90"/>
    </location>
</feature>
<dbReference type="EMBL" id="JARAOO010000010">
    <property type="protein sequence ID" value="KAJ7953247.1"/>
    <property type="molecule type" value="Genomic_DNA"/>
</dbReference>
<organism evidence="7 8">
    <name type="scientific">Quillaja saponaria</name>
    <name type="common">Soap bark tree</name>
    <dbReference type="NCBI Taxonomy" id="32244"/>
    <lineage>
        <taxon>Eukaryota</taxon>
        <taxon>Viridiplantae</taxon>
        <taxon>Streptophyta</taxon>
        <taxon>Embryophyta</taxon>
        <taxon>Tracheophyta</taxon>
        <taxon>Spermatophyta</taxon>
        <taxon>Magnoliopsida</taxon>
        <taxon>eudicotyledons</taxon>
        <taxon>Gunneridae</taxon>
        <taxon>Pentapetalae</taxon>
        <taxon>rosids</taxon>
        <taxon>fabids</taxon>
        <taxon>Fabales</taxon>
        <taxon>Quillajaceae</taxon>
        <taxon>Quillaja</taxon>
    </lineage>
</organism>
<dbReference type="PANTHER" id="PTHR44042">
    <property type="entry name" value="DUPLICATED HOMEODOMAIN-LIKE SUPERFAMILY PROTEIN-RELATED"/>
    <property type="match status" value="1"/>
</dbReference>
<gene>
    <name evidence="7" type="ORF">O6P43_024976</name>
</gene>
<dbReference type="KEGG" id="qsa:O6P43_024976"/>
<name>A0AAD7PFK8_QUISA</name>
<dbReference type="GO" id="GO:0005634">
    <property type="term" value="C:nucleus"/>
    <property type="evidence" value="ECO:0007669"/>
    <property type="project" value="UniProtKB-SubCell"/>
</dbReference>
<evidence type="ECO:0000259" key="5">
    <source>
        <dbReference type="PROSITE" id="PS51293"/>
    </source>
</evidence>
<dbReference type="PROSITE" id="PS51293">
    <property type="entry name" value="SANT"/>
    <property type="match status" value="1"/>
</dbReference>
<evidence type="ECO:0000256" key="3">
    <source>
        <dbReference type="SAM" id="MobiDB-lite"/>
    </source>
</evidence>
<dbReference type="InterPro" id="IPR017930">
    <property type="entry name" value="Myb_dom"/>
</dbReference>
<evidence type="ECO:0000259" key="4">
    <source>
        <dbReference type="PROSITE" id="PS50090"/>
    </source>
</evidence>
<dbReference type="AlphaFoldDB" id="A0AAD7PFK8"/>
<sequence length="297" mass="32565">MAKEFIDLTVDSPQSNSASQTPKNQTMKSASSSSSSSSLTAMERNLQFKRKAASSDVVPDHPQNPPPAAMVQAPNQPNSGFVPSTGNTTSFKDDWNPDEHELFLMGLIKHGKGRWRDIAREFVRSKTVEEVKEYAESFFENFHGTYFYMIKKKKITHNEQMGNSSSSNSEVVLSNGVTDQPPLPTSAVSEKTSDEVDHEPQTLASNVQLFQQPPTAALHNMVNSASMVVEAVTVAATRVPEPVVHRELPQPTLMLFPKEAPAATITAVDHEGNNIDLNLLPADWNGGDHVDLDLRLA</sequence>
<keyword evidence="8" id="KW-1185">Reference proteome</keyword>
<feature type="domain" description="HTH myb-type" evidence="6">
    <location>
        <begin position="92"/>
        <end position="143"/>
    </location>
</feature>
<dbReference type="Pfam" id="PF00249">
    <property type="entry name" value="Myb_DNA-binding"/>
    <property type="match status" value="1"/>
</dbReference>
<dbReference type="InterPro" id="IPR001005">
    <property type="entry name" value="SANT/Myb"/>
</dbReference>
<accession>A0AAD7PFK8</accession>